<protein>
    <recommendedName>
        <fullName evidence="7">Xylanolytic transcriptional activator regulatory domain-containing protein</fullName>
    </recommendedName>
</protein>
<comment type="caution">
    <text evidence="8">The sequence shown here is derived from an EMBL/GenBank/DDBJ whole genome shotgun (WGS) entry which is preliminary data.</text>
</comment>
<evidence type="ECO:0000256" key="5">
    <source>
        <dbReference type="ARBA" id="ARBA00023242"/>
    </source>
</evidence>
<evidence type="ECO:0000256" key="4">
    <source>
        <dbReference type="ARBA" id="ARBA00023163"/>
    </source>
</evidence>
<dbReference type="PANTHER" id="PTHR47338:SF7">
    <property type="entry name" value="ZN(II)2CYS6 TRANSCRIPTION FACTOR (EUROFUNG)"/>
    <property type="match status" value="1"/>
</dbReference>
<evidence type="ECO:0000256" key="1">
    <source>
        <dbReference type="ARBA" id="ARBA00004123"/>
    </source>
</evidence>
<reference evidence="8 9" key="1">
    <citation type="journal article" date="2024" name="IMA Fungus">
        <title>IMA Genome - F19 : A genome assembly and annotation guide to empower mycologists, including annotated draft genome sequences of Ceratocystis pirilliformis, Diaporthe australafricana, Fusarium ophioides, Paecilomyces lecythidis, and Sporothrix stenoceras.</title>
        <authorList>
            <person name="Aylward J."/>
            <person name="Wilson A.M."/>
            <person name="Visagie C.M."/>
            <person name="Spraker J."/>
            <person name="Barnes I."/>
            <person name="Buitendag C."/>
            <person name="Ceriani C."/>
            <person name="Del Mar Angel L."/>
            <person name="du Plessis D."/>
            <person name="Fuchs T."/>
            <person name="Gasser K."/>
            <person name="Kramer D."/>
            <person name="Li W."/>
            <person name="Munsamy K."/>
            <person name="Piso A."/>
            <person name="Price J.L."/>
            <person name="Sonnekus B."/>
            <person name="Thomas C."/>
            <person name="van der Nest A."/>
            <person name="van Dijk A."/>
            <person name="van Heerden A."/>
            <person name="van Vuuren N."/>
            <person name="Yilmaz N."/>
            <person name="Duong T.A."/>
            <person name="van der Merwe N.A."/>
            <person name="Wingfield M.J."/>
            <person name="Wingfield B.D."/>
        </authorList>
    </citation>
    <scope>NUCLEOTIDE SEQUENCE [LARGE SCALE GENOMIC DNA]</scope>
    <source>
        <strain evidence="8 9">CMW 5346</strain>
    </source>
</reference>
<feature type="region of interest" description="Disordered" evidence="6">
    <location>
        <begin position="507"/>
        <end position="526"/>
    </location>
</feature>
<comment type="subcellular location">
    <subcellularLocation>
        <location evidence="1">Nucleus</location>
    </subcellularLocation>
</comment>
<dbReference type="InterPro" id="IPR007219">
    <property type="entry name" value="XnlR_reg_dom"/>
</dbReference>
<evidence type="ECO:0000256" key="3">
    <source>
        <dbReference type="ARBA" id="ARBA00023015"/>
    </source>
</evidence>
<dbReference type="Proteomes" id="UP001583186">
    <property type="component" value="Unassembled WGS sequence"/>
</dbReference>
<feature type="domain" description="Xylanolytic transcriptional activator regulatory" evidence="7">
    <location>
        <begin position="100"/>
        <end position="185"/>
    </location>
</feature>
<dbReference type="PANTHER" id="PTHR47338">
    <property type="entry name" value="ZN(II)2CYS6 TRANSCRIPTION FACTOR (EUROFUNG)-RELATED"/>
    <property type="match status" value="1"/>
</dbReference>
<dbReference type="EMBL" id="JAWCUI010000005">
    <property type="protein sequence ID" value="KAL1902396.1"/>
    <property type="molecule type" value="Genomic_DNA"/>
</dbReference>
<evidence type="ECO:0000313" key="8">
    <source>
        <dbReference type="EMBL" id="KAL1902396.1"/>
    </source>
</evidence>
<dbReference type="InterPro" id="IPR050815">
    <property type="entry name" value="TF_fung"/>
</dbReference>
<dbReference type="Pfam" id="PF04082">
    <property type="entry name" value="Fungal_trans"/>
    <property type="match status" value="1"/>
</dbReference>
<dbReference type="SMART" id="SM00906">
    <property type="entry name" value="Fungal_trans"/>
    <property type="match status" value="1"/>
</dbReference>
<feature type="compositionally biased region" description="Low complexity" evidence="6">
    <location>
        <begin position="619"/>
        <end position="630"/>
    </location>
</feature>
<feature type="region of interest" description="Disordered" evidence="6">
    <location>
        <begin position="535"/>
        <end position="555"/>
    </location>
</feature>
<accession>A0ABR3ZQL1</accession>
<keyword evidence="2" id="KW-0479">Metal-binding</keyword>
<keyword evidence="9" id="KW-1185">Reference proteome</keyword>
<keyword evidence="4" id="KW-0804">Transcription</keyword>
<organism evidence="8 9">
    <name type="scientific">Sporothrix stenoceras</name>
    <dbReference type="NCBI Taxonomy" id="5173"/>
    <lineage>
        <taxon>Eukaryota</taxon>
        <taxon>Fungi</taxon>
        <taxon>Dikarya</taxon>
        <taxon>Ascomycota</taxon>
        <taxon>Pezizomycotina</taxon>
        <taxon>Sordariomycetes</taxon>
        <taxon>Sordariomycetidae</taxon>
        <taxon>Ophiostomatales</taxon>
        <taxon>Ophiostomataceae</taxon>
        <taxon>Sporothrix</taxon>
    </lineage>
</organism>
<keyword evidence="3" id="KW-0805">Transcription regulation</keyword>
<evidence type="ECO:0000256" key="6">
    <source>
        <dbReference type="SAM" id="MobiDB-lite"/>
    </source>
</evidence>
<gene>
    <name evidence="8" type="ORF">Sste5346_001376</name>
</gene>
<evidence type="ECO:0000256" key="2">
    <source>
        <dbReference type="ARBA" id="ARBA00022723"/>
    </source>
</evidence>
<evidence type="ECO:0000259" key="7">
    <source>
        <dbReference type="SMART" id="SM00906"/>
    </source>
</evidence>
<keyword evidence="5" id="KW-0539">Nucleus</keyword>
<feature type="region of interest" description="Disordered" evidence="6">
    <location>
        <begin position="619"/>
        <end position="659"/>
    </location>
</feature>
<proteinExistence type="predicted"/>
<evidence type="ECO:0000313" key="9">
    <source>
        <dbReference type="Proteomes" id="UP001583186"/>
    </source>
</evidence>
<sequence length="659" mass="72476">MRQLSAPDDDGLRLPVSDSDDMALLLSVCAHGAKFCALEHSEITTSSAAAGKRIQAAGHAWATAAEHILMTHYGHITVTSLMTAVLLYDYRYRLGDFAHALVMSGLTTRMAHALQLNREYGQPSGAEGEIDSSRAVLSQVEKEARRRLMWACYVIDTWTGSGMDQLTLLREDDLHIQLPCNERDFLFQRSVTTGRLGDPPGISSDFGMMASYIRLVSIWKKVARYVKHLDTAALPWLPGSEFAVLDEALRAWRDGLAPYLDFSPDSIYTRLESSQLGALALLHCTYYNAMLDLYRVGMPELFSLRHAFRFPPEQSAFRHHLQTHSFQHACRMASVLSQTAAHGARHLADSMTPMFAYNSSRVMLYYLVRLHDPSRPDTQATVADTIRHVQSNNRVLQLASAMMPLSEPLLTTARHWLQKLQSGLDRQGVLRQSDADETVIPGMADDPASASAAIRSRQRQPTSHPDNGGDGGDPDTDSADSSTDTPDNVLHPLSLFRLARKTLNDKAYTEPSSRASSYAGGGLPPLRDVVQASSLAHSSNNNSHRPPSPMPERERATTVTFNVTPLPPTVPVPMYSTVPTAPTLNWESAFDDLATGLHVLQDYPHWDFHGFEHINSNISSTNSGSNNGPAGPSPGPGQVPSGHAFDNSGLTTWPEYRKT</sequence>
<feature type="compositionally biased region" description="Low complexity" evidence="6">
    <location>
        <begin position="535"/>
        <end position="545"/>
    </location>
</feature>
<dbReference type="CDD" id="cd12148">
    <property type="entry name" value="fungal_TF_MHR"/>
    <property type="match status" value="1"/>
</dbReference>
<name>A0ABR3ZQL1_9PEZI</name>
<feature type="region of interest" description="Disordered" evidence="6">
    <location>
        <begin position="438"/>
        <end position="491"/>
    </location>
</feature>
<feature type="compositionally biased region" description="Low complexity" evidence="6">
    <location>
        <begin position="444"/>
        <end position="461"/>
    </location>
</feature>